<protein>
    <submittedName>
        <fullName evidence="4">CBS domain-containing protein</fullName>
    </submittedName>
</protein>
<evidence type="ECO:0000256" key="1">
    <source>
        <dbReference type="ARBA" id="ARBA00023122"/>
    </source>
</evidence>
<dbReference type="InterPro" id="IPR051257">
    <property type="entry name" value="Diverse_CBS-Domain"/>
</dbReference>
<feature type="domain" description="CBS" evidence="3">
    <location>
        <begin position="26"/>
        <end position="82"/>
    </location>
</feature>
<evidence type="ECO:0000256" key="2">
    <source>
        <dbReference type="PROSITE-ProRule" id="PRU00703"/>
    </source>
</evidence>
<dbReference type="SUPFAM" id="SSF54631">
    <property type="entry name" value="CBS-domain pair"/>
    <property type="match status" value="1"/>
</dbReference>
<dbReference type="RefSeq" id="WP_166143369.1">
    <property type="nucleotide sequence ID" value="NZ_JAANYN010000001.1"/>
</dbReference>
<evidence type="ECO:0000313" key="5">
    <source>
        <dbReference type="Proteomes" id="UP000649799"/>
    </source>
</evidence>
<dbReference type="Proteomes" id="UP000649799">
    <property type="component" value="Unassembled WGS sequence"/>
</dbReference>
<reference evidence="4 5" key="1">
    <citation type="submission" date="2020-03" db="EMBL/GenBank/DDBJ databases">
        <title>Cyclobacterium plantarum sp. nov., a marine bacterium isolated from a coastal-marine wetland.</title>
        <authorList>
            <person name="Sanchez-Porro C."/>
            <person name="Ventosa A."/>
            <person name="Amoozegar M."/>
        </authorList>
    </citation>
    <scope>NUCLEOTIDE SEQUENCE [LARGE SCALE GENOMIC DNA]</scope>
    <source>
        <strain evidence="4 5">GBPx2</strain>
    </source>
</reference>
<dbReference type="EMBL" id="JAANYN010000001">
    <property type="protein sequence ID" value="NHE55991.1"/>
    <property type="molecule type" value="Genomic_DNA"/>
</dbReference>
<dbReference type="Gene3D" id="3.10.580.10">
    <property type="entry name" value="CBS-domain"/>
    <property type="match status" value="1"/>
</dbReference>
<comment type="caution">
    <text evidence="4">The sequence shown here is derived from an EMBL/GenBank/DDBJ whole genome shotgun (WGS) entry which is preliminary data.</text>
</comment>
<dbReference type="InterPro" id="IPR044729">
    <property type="entry name" value="CBS_bac"/>
</dbReference>
<keyword evidence="1 2" id="KW-0129">CBS domain</keyword>
<sequence length="155" mass="17099">MVKSFQGVREAPIKKSSQPLLVSDHMSTNLVTFHPNDTIDHVIMAMTKKNISGAPVVDEDGNLVGMISEGDCLKEIVKGQYTNTPKFPGSVEEHMTKEVITMPPDISIFDAADQFLTLRIRRFPVVKNGALLGQISVSDIIRAMPKLKASTWGKY</sequence>
<dbReference type="PANTHER" id="PTHR43080:SF2">
    <property type="entry name" value="CBS DOMAIN-CONTAINING PROTEIN"/>
    <property type="match status" value="1"/>
</dbReference>
<keyword evidence="5" id="KW-1185">Reference proteome</keyword>
<dbReference type="InterPro" id="IPR046342">
    <property type="entry name" value="CBS_dom_sf"/>
</dbReference>
<accession>A0ABX0H674</accession>
<dbReference type="PROSITE" id="PS51371">
    <property type="entry name" value="CBS"/>
    <property type="match status" value="2"/>
</dbReference>
<name>A0ABX0H674_9BACT</name>
<feature type="domain" description="CBS" evidence="3">
    <location>
        <begin position="95"/>
        <end position="150"/>
    </location>
</feature>
<dbReference type="PANTHER" id="PTHR43080">
    <property type="entry name" value="CBS DOMAIN-CONTAINING PROTEIN CBSX3, MITOCHONDRIAL"/>
    <property type="match status" value="1"/>
</dbReference>
<organism evidence="4 5">
    <name type="scientific">Cyclobacterium plantarum</name>
    <dbReference type="NCBI Taxonomy" id="2716263"/>
    <lineage>
        <taxon>Bacteria</taxon>
        <taxon>Pseudomonadati</taxon>
        <taxon>Bacteroidota</taxon>
        <taxon>Cytophagia</taxon>
        <taxon>Cytophagales</taxon>
        <taxon>Cyclobacteriaceae</taxon>
        <taxon>Cyclobacterium</taxon>
    </lineage>
</organism>
<dbReference type="SMART" id="SM00116">
    <property type="entry name" value="CBS"/>
    <property type="match status" value="2"/>
</dbReference>
<evidence type="ECO:0000313" key="4">
    <source>
        <dbReference type="EMBL" id="NHE55991.1"/>
    </source>
</evidence>
<dbReference type="InterPro" id="IPR000644">
    <property type="entry name" value="CBS_dom"/>
</dbReference>
<proteinExistence type="predicted"/>
<dbReference type="Pfam" id="PF00571">
    <property type="entry name" value="CBS"/>
    <property type="match status" value="2"/>
</dbReference>
<gene>
    <name evidence="4" type="ORF">G9Q97_04095</name>
</gene>
<dbReference type="CDD" id="cd04629">
    <property type="entry name" value="CBS_pair_bac"/>
    <property type="match status" value="1"/>
</dbReference>
<evidence type="ECO:0000259" key="3">
    <source>
        <dbReference type="PROSITE" id="PS51371"/>
    </source>
</evidence>